<dbReference type="OrthoDB" id="319865at2157"/>
<dbReference type="SUPFAM" id="SSF82649">
    <property type="entry name" value="SufE/NifU"/>
    <property type="match status" value="1"/>
</dbReference>
<dbReference type="GeneID" id="14377571"/>
<evidence type="ECO:0000313" key="2">
    <source>
        <dbReference type="EMBL" id="AGB17331.1"/>
    </source>
</evidence>
<dbReference type="GO" id="GO:0016226">
    <property type="term" value="P:iron-sulfur cluster assembly"/>
    <property type="evidence" value="ECO:0007669"/>
    <property type="project" value="InterPro"/>
</dbReference>
<dbReference type="CDD" id="cd06664">
    <property type="entry name" value="IscU_like"/>
    <property type="match status" value="1"/>
</dbReference>
<dbReference type="KEGG" id="hru:Halru_2756"/>
<evidence type="ECO:0000259" key="1">
    <source>
        <dbReference type="Pfam" id="PF01592"/>
    </source>
</evidence>
<feature type="domain" description="NIF system FeS cluster assembly NifU N-terminal" evidence="1">
    <location>
        <begin position="7"/>
        <end position="130"/>
    </location>
</feature>
<protein>
    <submittedName>
        <fullName evidence="2">SUF system FeS assembly protein, NifU family</fullName>
    </submittedName>
</protein>
<dbReference type="AlphaFoldDB" id="L0IGK2"/>
<proteinExistence type="predicted"/>
<dbReference type="PANTHER" id="PTHR10093">
    <property type="entry name" value="IRON-SULFUR CLUSTER ASSEMBLY ENZYME NIFU HOMOLOG"/>
    <property type="match status" value="1"/>
</dbReference>
<dbReference type="RefSeq" id="WP_015301925.1">
    <property type="nucleotide sequence ID" value="NC_019964.1"/>
</dbReference>
<dbReference type="GO" id="GO:0051536">
    <property type="term" value="F:iron-sulfur cluster binding"/>
    <property type="evidence" value="ECO:0007669"/>
    <property type="project" value="InterPro"/>
</dbReference>
<organism evidence="2 3">
    <name type="scientific">Halovivax ruber (strain DSM 18193 / JCM 13892 / XH-70)</name>
    <dbReference type="NCBI Taxonomy" id="797302"/>
    <lineage>
        <taxon>Archaea</taxon>
        <taxon>Methanobacteriati</taxon>
        <taxon>Methanobacteriota</taxon>
        <taxon>Stenosarchaea group</taxon>
        <taxon>Halobacteria</taxon>
        <taxon>Halobacteriales</taxon>
        <taxon>Natrialbaceae</taxon>
        <taxon>Halovivax</taxon>
    </lineage>
</organism>
<name>L0IGK2_HALRX</name>
<dbReference type="Proteomes" id="UP000010846">
    <property type="component" value="Chromosome"/>
</dbReference>
<sequence length="146" mass="15847">MGTGSDMYRQQILDHYKNPRNYGELEDPTFSHVGENPMCGDEIRMDVVLDESDDGATIEQVAFSGDGCAISQASASMLTSTLQGKTVDELLAMERDDVTDMLGVDISPMRIKCAVLAEKVAQDGAEIYRGDADDEKTTIEDGDGDD</sequence>
<dbReference type="EMBL" id="CP003050">
    <property type="protein sequence ID" value="AGB17331.1"/>
    <property type="molecule type" value="Genomic_DNA"/>
</dbReference>
<keyword evidence="3" id="KW-1185">Reference proteome</keyword>
<dbReference type="GO" id="GO:0005506">
    <property type="term" value="F:iron ion binding"/>
    <property type="evidence" value="ECO:0007669"/>
    <property type="project" value="InterPro"/>
</dbReference>
<reference evidence="2" key="1">
    <citation type="submission" date="2011-09" db="EMBL/GenBank/DDBJ databases">
        <title>Complete sequence of Halovivax ruber XH-70.</title>
        <authorList>
            <consortium name="US DOE Joint Genome Institute"/>
            <person name="Lucas S."/>
            <person name="Han J."/>
            <person name="Lapidus A."/>
            <person name="Cheng J.-F."/>
            <person name="Goodwin L."/>
            <person name="Pitluck S."/>
            <person name="Peters L."/>
            <person name="Mikhailova N."/>
            <person name="Davenport K."/>
            <person name="Detter J.C."/>
            <person name="Han C."/>
            <person name="Tapia R."/>
            <person name="Land M."/>
            <person name="Hauser L."/>
            <person name="Kyrpides N."/>
            <person name="Ivanova N."/>
            <person name="Pagani I."/>
            <person name="Sproer C."/>
            <person name="Anderson I."/>
            <person name="Woyke T."/>
        </authorList>
    </citation>
    <scope>NUCLEOTIDE SEQUENCE</scope>
    <source>
        <strain evidence="2">XH-70</strain>
    </source>
</reference>
<evidence type="ECO:0000313" key="3">
    <source>
        <dbReference type="Proteomes" id="UP000010846"/>
    </source>
</evidence>
<dbReference type="Pfam" id="PF01592">
    <property type="entry name" value="NifU_N"/>
    <property type="match status" value="1"/>
</dbReference>
<accession>L0IGK2</accession>
<dbReference type="Gene3D" id="3.90.1010.10">
    <property type="match status" value="1"/>
</dbReference>
<dbReference type="HOGENOM" id="CLU_079283_4_0_2"/>
<gene>
    <name evidence="2" type="ordered locus">Halru_2756</name>
</gene>
<dbReference type="STRING" id="797302.Halru_2756"/>
<dbReference type="NCBIfam" id="TIGR01994">
    <property type="entry name" value="SUF_scaf_2"/>
    <property type="match status" value="1"/>
</dbReference>
<dbReference type="eggNOG" id="arCOG02077">
    <property type="taxonomic scope" value="Archaea"/>
</dbReference>
<dbReference type="InterPro" id="IPR002871">
    <property type="entry name" value="NIF_FeS_clus_asmbl_NifU_N"/>
</dbReference>